<dbReference type="PROSITE" id="PS50937">
    <property type="entry name" value="HTH_MERR_2"/>
    <property type="match status" value="1"/>
</dbReference>
<protein>
    <recommendedName>
        <fullName evidence="2">HTH merR-type domain-containing protein</fullName>
    </recommendedName>
</protein>
<dbReference type="SMART" id="SM00422">
    <property type="entry name" value="HTH_MERR"/>
    <property type="match status" value="1"/>
</dbReference>
<dbReference type="SUPFAM" id="SSF46955">
    <property type="entry name" value="Putative DNA-binding domain"/>
    <property type="match status" value="1"/>
</dbReference>
<evidence type="ECO:0000313" key="3">
    <source>
        <dbReference type="EMBL" id="KKO12673.1"/>
    </source>
</evidence>
<dbReference type="GO" id="GO:0046872">
    <property type="term" value="F:metal ion binding"/>
    <property type="evidence" value="ECO:0007669"/>
    <property type="project" value="InterPro"/>
</dbReference>
<dbReference type="PRINTS" id="PR00040">
    <property type="entry name" value="HTHMERR"/>
</dbReference>
<dbReference type="GO" id="GO:0003700">
    <property type="term" value="F:DNA-binding transcription factor activity"/>
    <property type="evidence" value="ECO:0007669"/>
    <property type="project" value="InterPro"/>
</dbReference>
<name>A0A0F9WJE3_9ZZZZ</name>
<evidence type="ECO:0000256" key="1">
    <source>
        <dbReference type="ARBA" id="ARBA00023125"/>
    </source>
</evidence>
<dbReference type="CDD" id="cd04784">
    <property type="entry name" value="HTH_CadR-PbrR"/>
    <property type="match status" value="1"/>
</dbReference>
<gene>
    <name evidence="3" type="ORF">LCGC14_0006890</name>
</gene>
<proteinExistence type="predicted"/>
<sequence>MRIGQLSQATGIGIETIRYYEKVGLLPDPARLPNGYRDYGPGHLDRLAFIRQCRSLDISIADIARLLDFRHGSPTDCDAINQLVDEHLAQIRTQIVSMRALESQLIELRKRCSKGKRTPDCGILNELTTSARGKMAIKRFPSH</sequence>
<dbReference type="PANTHER" id="PTHR30204">
    <property type="entry name" value="REDOX-CYCLING DRUG-SENSING TRANSCRIPTIONAL ACTIVATOR SOXR"/>
    <property type="match status" value="1"/>
</dbReference>
<dbReference type="InterPro" id="IPR011791">
    <property type="entry name" value="CadR-PbrR"/>
</dbReference>
<dbReference type="Gene3D" id="1.10.1660.10">
    <property type="match status" value="1"/>
</dbReference>
<dbReference type="EMBL" id="LAZR01000001">
    <property type="protein sequence ID" value="KKO12673.1"/>
    <property type="molecule type" value="Genomic_DNA"/>
</dbReference>
<dbReference type="GO" id="GO:0045893">
    <property type="term" value="P:positive regulation of DNA-templated transcription"/>
    <property type="evidence" value="ECO:0007669"/>
    <property type="project" value="InterPro"/>
</dbReference>
<dbReference type="InterPro" id="IPR009061">
    <property type="entry name" value="DNA-bd_dom_put_sf"/>
</dbReference>
<evidence type="ECO:0000259" key="2">
    <source>
        <dbReference type="PROSITE" id="PS50937"/>
    </source>
</evidence>
<dbReference type="GO" id="GO:0003677">
    <property type="term" value="F:DNA binding"/>
    <property type="evidence" value="ECO:0007669"/>
    <property type="project" value="UniProtKB-KW"/>
</dbReference>
<feature type="domain" description="HTH merR-type" evidence="2">
    <location>
        <begin position="1"/>
        <end position="69"/>
    </location>
</feature>
<accession>A0A0F9WJE3</accession>
<reference evidence="3" key="1">
    <citation type="journal article" date="2015" name="Nature">
        <title>Complex archaea that bridge the gap between prokaryotes and eukaryotes.</title>
        <authorList>
            <person name="Spang A."/>
            <person name="Saw J.H."/>
            <person name="Jorgensen S.L."/>
            <person name="Zaremba-Niedzwiedzka K."/>
            <person name="Martijn J."/>
            <person name="Lind A.E."/>
            <person name="van Eijk R."/>
            <person name="Schleper C."/>
            <person name="Guy L."/>
            <person name="Ettema T.J."/>
        </authorList>
    </citation>
    <scope>NUCLEOTIDE SEQUENCE</scope>
</reference>
<dbReference type="AlphaFoldDB" id="A0A0F9WJE3"/>
<comment type="caution">
    <text evidence="3">The sequence shown here is derived from an EMBL/GenBank/DDBJ whole genome shotgun (WGS) entry which is preliminary data.</text>
</comment>
<dbReference type="Pfam" id="PF13411">
    <property type="entry name" value="MerR_1"/>
    <property type="match status" value="1"/>
</dbReference>
<keyword evidence="1" id="KW-0238">DNA-binding</keyword>
<dbReference type="PANTHER" id="PTHR30204:SF92">
    <property type="entry name" value="HTH-TYPE TRANSCRIPTIONAL REGULATOR ZNTR"/>
    <property type="match status" value="1"/>
</dbReference>
<dbReference type="InterPro" id="IPR000551">
    <property type="entry name" value="MerR-type_HTH_dom"/>
</dbReference>
<organism evidence="3">
    <name type="scientific">marine sediment metagenome</name>
    <dbReference type="NCBI Taxonomy" id="412755"/>
    <lineage>
        <taxon>unclassified sequences</taxon>
        <taxon>metagenomes</taxon>
        <taxon>ecological metagenomes</taxon>
    </lineage>
</organism>
<dbReference type="InterPro" id="IPR047057">
    <property type="entry name" value="MerR_fam"/>
</dbReference>